<keyword evidence="14" id="KW-0732">Signal</keyword>
<evidence type="ECO:0000313" key="16">
    <source>
        <dbReference type="Proteomes" id="UP001054252"/>
    </source>
</evidence>
<evidence type="ECO:0000256" key="6">
    <source>
        <dbReference type="ARBA" id="ARBA00022801"/>
    </source>
</evidence>
<evidence type="ECO:0000256" key="1">
    <source>
        <dbReference type="ARBA" id="ARBA00004191"/>
    </source>
</evidence>
<evidence type="ECO:0000256" key="3">
    <source>
        <dbReference type="ARBA" id="ARBA00012736"/>
    </source>
</evidence>
<evidence type="ECO:0000256" key="5">
    <source>
        <dbReference type="ARBA" id="ARBA00022525"/>
    </source>
</evidence>
<keyword evidence="8" id="KW-0961">Cell wall biogenesis/degradation</keyword>
<evidence type="ECO:0000256" key="10">
    <source>
        <dbReference type="ARBA" id="ARBA00060133"/>
    </source>
</evidence>
<feature type="chain" id="PRO_5043988845" description="Polygalacturonase" evidence="14">
    <location>
        <begin position="27"/>
        <end position="397"/>
    </location>
</feature>
<dbReference type="Proteomes" id="UP001054252">
    <property type="component" value="Unassembled WGS sequence"/>
</dbReference>
<evidence type="ECO:0000313" key="15">
    <source>
        <dbReference type="EMBL" id="GKV38708.1"/>
    </source>
</evidence>
<keyword evidence="5" id="KW-0964">Secreted</keyword>
<comment type="subcellular location">
    <subcellularLocation>
        <location evidence="1">Secreted</location>
        <location evidence="1">Cell wall</location>
    </subcellularLocation>
</comment>
<reference evidence="15 16" key="1">
    <citation type="journal article" date="2021" name="Commun. Biol.">
        <title>The genome of Shorea leprosula (Dipterocarpaceae) highlights the ecological relevance of drought in aseasonal tropical rainforests.</title>
        <authorList>
            <person name="Ng K.K.S."/>
            <person name="Kobayashi M.J."/>
            <person name="Fawcett J.A."/>
            <person name="Hatakeyama M."/>
            <person name="Paape T."/>
            <person name="Ng C.H."/>
            <person name="Ang C.C."/>
            <person name="Tnah L.H."/>
            <person name="Lee C.T."/>
            <person name="Nishiyama T."/>
            <person name="Sese J."/>
            <person name="O'Brien M.J."/>
            <person name="Copetti D."/>
            <person name="Mohd Noor M.I."/>
            <person name="Ong R.C."/>
            <person name="Putra M."/>
            <person name="Sireger I.Z."/>
            <person name="Indrioko S."/>
            <person name="Kosugi Y."/>
            <person name="Izuno A."/>
            <person name="Isagi Y."/>
            <person name="Lee S.L."/>
            <person name="Shimizu K.K."/>
        </authorList>
    </citation>
    <scope>NUCLEOTIDE SEQUENCE [LARGE SCALE GENOMIC DNA]</scope>
    <source>
        <strain evidence="15">214</strain>
    </source>
</reference>
<dbReference type="GO" id="GO:0004650">
    <property type="term" value="F:polygalacturonase activity"/>
    <property type="evidence" value="ECO:0007669"/>
    <property type="project" value="UniProtKB-EC"/>
</dbReference>
<comment type="catalytic activity">
    <reaction evidence="9">
        <text>(1,4-alpha-D-galacturonosyl)n+m + H2O = (1,4-alpha-D-galacturonosyl)n + (1,4-alpha-D-galacturonosyl)m.</text>
        <dbReference type="EC" id="3.2.1.15"/>
    </reaction>
</comment>
<protein>
    <recommendedName>
        <fullName evidence="11">Polygalacturonase</fullName>
        <ecNumber evidence="3">3.2.1.15</ecNumber>
    </recommendedName>
</protein>
<dbReference type="SUPFAM" id="SSF51126">
    <property type="entry name" value="Pectin lyase-like"/>
    <property type="match status" value="1"/>
</dbReference>
<comment type="caution">
    <text evidence="15">The sequence shown here is derived from an EMBL/GenBank/DDBJ whole genome shotgun (WGS) entry which is preliminary data.</text>
</comment>
<dbReference type="InterPro" id="IPR012334">
    <property type="entry name" value="Pectin_lyas_fold"/>
</dbReference>
<evidence type="ECO:0000256" key="2">
    <source>
        <dbReference type="ARBA" id="ARBA00008834"/>
    </source>
</evidence>
<dbReference type="SMART" id="SM00710">
    <property type="entry name" value="PbH1"/>
    <property type="match status" value="5"/>
</dbReference>
<accession>A0AAV5LMQ9</accession>
<dbReference type="InterPro" id="IPR011050">
    <property type="entry name" value="Pectin_lyase_fold/virulence"/>
</dbReference>
<feature type="active site" evidence="12">
    <location>
        <position position="243"/>
    </location>
</feature>
<evidence type="ECO:0000256" key="9">
    <source>
        <dbReference type="ARBA" id="ARBA00034074"/>
    </source>
</evidence>
<dbReference type="PANTHER" id="PTHR31375">
    <property type="match status" value="1"/>
</dbReference>
<dbReference type="AlphaFoldDB" id="A0AAV5LMQ9"/>
<dbReference type="GO" id="GO:0005975">
    <property type="term" value="P:carbohydrate metabolic process"/>
    <property type="evidence" value="ECO:0007669"/>
    <property type="project" value="InterPro"/>
</dbReference>
<dbReference type="InterPro" id="IPR000743">
    <property type="entry name" value="Glyco_hydro_28"/>
</dbReference>
<dbReference type="InterPro" id="IPR006626">
    <property type="entry name" value="PbH1"/>
</dbReference>
<dbReference type="PROSITE" id="PS00502">
    <property type="entry name" value="POLYGALACTURONASE"/>
    <property type="match status" value="1"/>
</dbReference>
<evidence type="ECO:0000256" key="4">
    <source>
        <dbReference type="ARBA" id="ARBA00022512"/>
    </source>
</evidence>
<evidence type="ECO:0000256" key="12">
    <source>
        <dbReference type="PROSITE-ProRule" id="PRU10052"/>
    </source>
</evidence>
<name>A0AAV5LMQ9_9ROSI</name>
<evidence type="ECO:0000256" key="14">
    <source>
        <dbReference type="SAM" id="SignalP"/>
    </source>
</evidence>
<comment type="similarity">
    <text evidence="2 13">Belongs to the glycosyl hydrolase 28 family.</text>
</comment>
<keyword evidence="4" id="KW-0134">Cell wall</keyword>
<dbReference type="EMBL" id="BPVZ01000130">
    <property type="protein sequence ID" value="GKV38708.1"/>
    <property type="molecule type" value="Genomic_DNA"/>
</dbReference>
<dbReference type="GO" id="GO:0071555">
    <property type="term" value="P:cell wall organization"/>
    <property type="evidence" value="ECO:0007669"/>
    <property type="project" value="UniProtKB-KW"/>
</dbReference>
<keyword evidence="6 13" id="KW-0378">Hydrolase</keyword>
<organism evidence="15 16">
    <name type="scientific">Rubroshorea leprosula</name>
    <dbReference type="NCBI Taxonomy" id="152421"/>
    <lineage>
        <taxon>Eukaryota</taxon>
        <taxon>Viridiplantae</taxon>
        <taxon>Streptophyta</taxon>
        <taxon>Embryophyta</taxon>
        <taxon>Tracheophyta</taxon>
        <taxon>Spermatophyta</taxon>
        <taxon>Magnoliopsida</taxon>
        <taxon>eudicotyledons</taxon>
        <taxon>Gunneridae</taxon>
        <taxon>Pentapetalae</taxon>
        <taxon>rosids</taxon>
        <taxon>malvids</taxon>
        <taxon>Malvales</taxon>
        <taxon>Dipterocarpaceae</taxon>
        <taxon>Rubroshorea</taxon>
    </lineage>
</organism>
<comment type="function">
    <text evidence="10">May function in the depolymerization of the pectin in its walls during pollen tube elongation, or in that of the pistil during pollination.</text>
</comment>
<feature type="signal peptide" evidence="14">
    <location>
        <begin position="1"/>
        <end position="26"/>
    </location>
</feature>
<dbReference type="Gene3D" id="2.160.20.10">
    <property type="entry name" value="Single-stranded right-handed beta-helix, Pectin lyase-like"/>
    <property type="match status" value="1"/>
</dbReference>
<dbReference type="Pfam" id="PF00295">
    <property type="entry name" value="Glyco_hydro_28"/>
    <property type="match status" value="1"/>
</dbReference>
<proteinExistence type="inferred from homology"/>
<sequence length="397" mass="42876">MVFVSASKSFFFFLISTLFCLNQVQARTYLNVLKFGASTDEKTNNSKAFLAAWNRACNSTGQHGVLIPAGVFLLHPVVFMGPCKGSIVFKIRGILKAPTDNSSLLDHWISFQYVDQLIINGGGSLNGEGASAWPQNNCSEDPNCSSLPVSMRLDFVTNSIINYITSINSKNFHFNIFACENITIANVRISAPEYSPNTDGIHLGSSTNIRILNSVIGTGDDCISIGPESKNINISNIYCGPGHGISIGSLGGSKNEGDVTGIIVRNCNLKGTSNGLRIKTWAPSYPLLVSNITFEKIKLRNVSNPIFIDQQYCPSGNCDQKSSSSVKIQDVKFKQILGTTNSQVAVNLQCSKSTPCQRIELIDINMGYIGGDKVPITSQCANAHGVASGKQRPRSCL</sequence>
<keyword evidence="16" id="KW-1185">Reference proteome</keyword>
<keyword evidence="7 13" id="KW-0326">Glycosidase</keyword>
<dbReference type="FunFam" id="2.160.20.10:FF:000004">
    <property type="entry name" value="Pectin lyase-like superfamily protein"/>
    <property type="match status" value="1"/>
</dbReference>
<evidence type="ECO:0000256" key="7">
    <source>
        <dbReference type="ARBA" id="ARBA00023295"/>
    </source>
</evidence>
<gene>
    <name evidence="15" type="ORF">SLEP1_g46592</name>
</gene>
<evidence type="ECO:0000256" key="8">
    <source>
        <dbReference type="ARBA" id="ARBA00023316"/>
    </source>
</evidence>
<evidence type="ECO:0000256" key="13">
    <source>
        <dbReference type="RuleBase" id="RU361169"/>
    </source>
</evidence>
<dbReference type="EC" id="3.2.1.15" evidence="3"/>
<evidence type="ECO:0000256" key="11">
    <source>
        <dbReference type="ARBA" id="ARBA00070098"/>
    </source>
</evidence>